<keyword evidence="3" id="KW-0788">Thiol protease</keyword>
<dbReference type="Gene3D" id="3.90.70.10">
    <property type="entry name" value="Cysteine proteinases"/>
    <property type="match status" value="1"/>
</dbReference>
<evidence type="ECO:0000313" key="7">
    <source>
        <dbReference type="Proteomes" id="UP000270296"/>
    </source>
</evidence>
<dbReference type="AlphaFoldDB" id="A0A183J7S5"/>
<organism evidence="8">
    <name type="scientific">Soboliphyme baturini</name>
    <dbReference type="NCBI Taxonomy" id="241478"/>
    <lineage>
        <taxon>Eukaryota</taxon>
        <taxon>Metazoa</taxon>
        <taxon>Ecdysozoa</taxon>
        <taxon>Nematoda</taxon>
        <taxon>Enoplea</taxon>
        <taxon>Dorylaimia</taxon>
        <taxon>Dioctophymatida</taxon>
        <taxon>Dioctophymatoidea</taxon>
        <taxon>Soboliphymatidae</taxon>
        <taxon>Soboliphyme</taxon>
    </lineage>
</organism>
<sequence length="149" mass="16978">MVKIVFLCLLPFVLGGYHEDNYEDIKKEMEGMELTWEHGIHENFRKLSKEQLRNMLGSKPNEEEYKAAEAEAIELEDEDDIPKEFDARQHWPFCSSIRLIRNQANCGSCWAVSTASVMSDRVCIATGGYKQPYISDENILSCCKFCGGG</sequence>
<dbReference type="EMBL" id="UZAM01016621">
    <property type="protein sequence ID" value="VDP44050.1"/>
    <property type="molecule type" value="Genomic_DNA"/>
</dbReference>
<protein>
    <submittedName>
        <fullName evidence="8">Pept_C1 domain-containing protein</fullName>
    </submittedName>
</protein>
<evidence type="ECO:0000313" key="6">
    <source>
        <dbReference type="EMBL" id="VDP44050.1"/>
    </source>
</evidence>
<dbReference type="InterPro" id="IPR000668">
    <property type="entry name" value="Peptidase_C1A_C"/>
</dbReference>
<feature type="domain" description="Peptidase C1A papain C-terminal" evidence="5">
    <location>
        <begin position="81"/>
        <end position="148"/>
    </location>
</feature>
<dbReference type="GO" id="GO:0006508">
    <property type="term" value="P:proteolysis"/>
    <property type="evidence" value="ECO:0007669"/>
    <property type="project" value="UniProtKB-KW"/>
</dbReference>
<dbReference type="SUPFAM" id="SSF54001">
    <property type="entry name" value="Cysteine proteinases"/>
    <property type="match status" value="1"/>
</dbReference>
<evidence type="ECO:0000259" key="5">
    <source>
        <dbReference type="Pfam" id="PF00112"/>
    </source>
</evidence>
<evidence type="ECO:0000256" key="1">
    <source>
        <dbReference type="ARBA" id="ARBA00022670"/>
    </source>
</evidence>
<dbReference type="Pfam" id="PF00112">
    <property type="entry name" value="Peptidase_C1"/>
    <property type="match status" value="1"/>
</dbReference>
<keyword evidence="4" id="KW-0732">Signal</keyword>
<accession>A0A183J7S5</accession>
<evidence type="ECO:0000313" key="8">
    <source>
        <dbReference type="WBParaSite" id="SBAD_0001232001-mRNA-1"/>
    </source>
</evidence>
<dbReference type="WBParaSite" id="SBAD_0001232001-mRNA-1">
    <property type="protein sequence ID" value="SBAD_0001232001-mRNA-1"/>
    <property type="gene ID" value="SBAD_0001232001"/>
</dbReference>
<dbReference type="OrthoDB" id="5850821at2759"/>
<keyword evidence="2" id="KW-0378">Hydrolase</keyword>
<dbReference type="GO" id="GO:0008234">
    <property type="term" value="F:cysteine-type peptidase activity"/>
    <property type="evidence" value="ECO:0007669"/>
    <property type="project" value="UniProtKB-KW"/>
</dbReference>
<gene>
    <name evidence="6" type="ORF">SBAD_LOCUS11923</name>
</gene>
<feature type="chain" id="PRO_5043140510" evidence="4">
    <location>
        <begin position="16"/>
        <end position="149"/>
    </location>
</feature>
<proteinExistence type="predicted"/>
<name>A0A183J7S5_9BILA</name>
<dbReference type="PROSITE" id="PS00139">
    <property type="entry name" value="THIOL_PROTEASE_CYS"/>
    <property type="match status" value="1"/>
</dbReference>
<evidence type="ECO:0000256" key="4">
    <source>
        <dbReference type="SAM" id="SignalP"/>
    </source>
</evidence>
<keyword evidence="7" id="KW-1185">Reference proteome</keyword>
<evidence type="ECO:0000256" key="2">
    <source>
        <dbReference type="ARBA" id="ARBA00022801"/>
    </source>
</evidence>
<reference evidence="6 7" key="2">
    <citation type="submission" date="2018-11" db="EMBL/GenBank/DDBJ databases">
        <authorList>
            <consortium name="Pathogen Informatics"/>
        </authorList>
    </citation>
    <scope>NUCLEOTIDE SEQUENCE [LARGE SCALE GENOMIC DNA]</scope>
</reference>
<feature type="signal peptide" evidence="4">
    <location>
        <begin position="1"/>
        <end position="15"/>
    </location>
</feature>
<dbReference type="InterPro" id="IPR000169">
    <property type="entry name" value="Pept_cys_AS"/>
</dbReference>
<keyword evidence="1" id="KW-0645">Protease</keyword>
<evidence type="ECO:0000256" key="3">
    <source>
        <dbReference type="ARBA" id="ARBA00022807"/>
    </source>
</evidence>
<dbReference type="InterPro" id="IPR038765">
    <property type="entry name" value="Papain-like_cys_pep_sf"/>
</dbReference>
<dbReference type="Proteomes" id="UP000270296">
    <property type="component" value="Unassembled WGS sequence"/>
</dbReference>
<reference evidence="8" key="1">
    <citation type="submission" date="2016-06" db="UniProtKB">
        <authorList>
            <consortium name="WormBaseParasite"/>
        </authorList>
    </citation>
    <scope>IDENTIFICATION</scope>
</reference>